<evidence type="ECO:0000259" key="3">
    <source>
        <dbReference type="PROSITE" id="PS50977"/>
    </source>
</evidence>
<dbReference type="InterPro" id="IPR050624">
    <property type="entry name" value="HTH-type_Tx_Regulator"/>
</dbReference>
<dbReference type="Proteomes" id="UP000824106">
    <property type="component" value="Unassembled WGS sequence"/>
</dbReference>
<evidence type="ECO:0000256" key="1">
    <source>
        <dbReference type="ARBA" id="ARBA00023125"/>
    </source>
</evidence>
<reference evidence="4" key="2">
    <citation type="submission" date="2021-04" db="EMBL/GenBank/DDBJ databases">
        <authorList>
            <person name="Gilroy R."/>
        </authorList>
    </citation>
    <scope>NUCLEOTIDE SEQUENCE</scope>
    <source>
        <strain evidence="4">CHK169-4300</strain>
    </source>
</reference>
<evidence type="ECO:0000313" key="5">
    <source>
        <dbReference type="Proteomes" id="UP000824106"/>
    </source>
</evidence>
<gene>
    <name evidence="4" type="ORF">H9808_04415</name>
</gene>
<dbReference type="Pfam" id="PF00440">
    <property type="entry name" value="TetR_N"/>
    <property type="match status" value="1"/>
</dbReference>
<evidence type="ECO:0000313" key="4">
    <source>
        <dbReference type="EMBL" id="HIZ70990.1"/>
    </source>
</evidence>
<dbReference type="PANTHER" id="PTHR43479">
    <property type="entry name" value="ACREF/ENVCD OPERON REPRESSOR-RELATED"/>
    <property type="match status" value="1"/>
</dbReference>
<dbReference type="EMBL" id="DXAZ01000060">
    <property type="protein sequence ID" value="HIZ70990.1"/>
    <property type="molecule type" value="Genomic_DNA"/>
</dbReference>
<accession>A0A9D2G2L8</accession>
<dbReference type="GO" id="GO:0003677">
    <property type="term" value="F:DNA binding"/>
    <property type="evidence" value="ECO:0007669"/>
    <property type="project" value="UniProtKB-UniRule"/>
</dbReference>
<dbReference type="Pfam" id="PF14278">
    <property type="entry name" value="TetR_C_8"/>
    <property type="match status" value="1"/>
</dbReference>
<dbReference type="AlphaFoldDB" id="A0A9D2G2L8"/>
<dbReference type="InterPro" id="IPR001647">
    <property type="entry name" value="HTH_TetR"/>
</dbReference>
<name>A0A9D2G2L8_9LACT</name>
<dbReference type="InterPro" id="IPR039532">
    <property type="entry name" value="TetR_C_Firmicutes"/>
</dbReference>
<feature type="DNA-binding region" description="H-T-H motif" evidence="2">
    <location>
        <begin position="30"/>
        <end position="49"/>
    </location>
</feature>
<evidence type="ECO:0000256" key="2">
    <source>
        <dbReference type="PROSITE-ProRule" id="PRU00335"/>
    </source>
</evidence>
<dbReference type="PROSITE" id="PS50977">
    <property type="entry name" value="HTH_TETR_2"/>
    <property type="match status" value="1"/>
</dbReference>
<sequence length="196" mass="22788">MEQKRKTNTKENIKKAFIKLIKDKGFDSLTVSDLAREANINRGTFYLHYLDKYDLLDQLEKDVIEDLEEILLTNSELEKTDDPIELIPYEKILEALYYIKEDYHFIEALAGDGGDPNFIQNIENVISEMIQSKIEETDNQLRSEDYLPADYAEKIFLSSVVTIIDLWIEKGTYESPEQIARIITKAKQISPFDLLI</sequence>
<dbReference type="InterPro" id="IPR009057">
    <property type="entry name" value="Homeodomain-like_sf"/>
</dbReference>
<dbReference type="Gene3D" id="1.10.357.10">
    <property type="entry name" value="Tetracycline Repressor, domain 2"/>
    <property type="match status" value="1"/>
</dbReference>
<protein>
    <submittedName>
        <fullName evidence="4">TetR/AcrR family transcriptional regulator</fullName>
    </submittedName>
</protein>
<keyword evidence="1 2" id="KW-0238">DNA-binding</keyword>
<dbReference type="SUPFAM" id="SSF46689">
    <property type="entry name" value="Homeodomain-like"/>
    <property type="match status" value="1"/>
</dbReference>
<dbReference type="PANTHER" id="PTHR43479:SF7">
    <property type="entry name" value="TETR-FAMILY TRANSCRIPTIONAL REGULATOR"/>
    <property type="match status" value="1"/>
</dbReference>
<proteinExistence type="predicted"/>
<comment type="caution">
    <text evidence="4">The sequence shown here is derived from an EMBL/GenBank/DDBJ whole genome shotgun (WGS) entry which is preliminary data.</text>
</comment>
<reference evidence="4" key="1">
    <citation type="journal article" date="2021" name="PeerJ">
        <title>Extensive microbial diversity within the chicken gut microbiome revealed by metagenomics and culture.</title>
        <authorList>
            <person name="Gilroy R."/>
            <person name="Ravi A."/>
            <person name="Getino M."/>
            <person name="Pursley I."/>
            <person name="Horton D.L."/>
            <person name="Alikhan N.F."/>
            <person name="Baker D."/>
            <person name="Gharbi K."/>
            <person name="Hall N."/>
            <person name="Watson M."/>
            <person name="Adriaenssens E.M."/>
            <person name="Foster-Nyarko E."/>
            <person name="Jarju S."/>
            <person name="Secka A."/>
            <person name="Antonio M."/>
            <person name="Oren A."/>
            <person name="Chaudhuri R.R."/>
            <person name="La Ragione R."/>
            <person name="Hildebrand F."/>
            <person name="Pallen M.J."/>
        </authorList>
    </citation>
    <scope>NUCLEOTIDE SEQUENCE</scope>
    <source>
        <strain evidence="4">CHK169-4300</strain>
    </source>
</reference>
<feature type="domain" description="HTH tetR-type" evidence="3">
    <location>
        <begin position="7"/>
        <end position="67"/>
    </location>
</feature>
<organism evidence="4 5">
    <name type="scientific">Candidatus Atopostipes pullistercoris</name>
    <dbReference type="NCBI Taxonomy" id="2838467"/>
    <lineage>
        <taxon>Bacteria</taxon>
        <taxon>Bacillati</taxon>
        <taxon>Bacillota</taxon>
        <taxon>Bacilli</taxon>
        <taxon>Lactobacillales</taxon>
        <taxon>Carnobacteriaceae</taxon>
        <taxon>Atopostipes</taxon>
    </lineage>
</organism>